<feature type="domain" description="3-keto-alpha-glucoside-1,2-lyase/3-keto-2-hydroxy-glucal hydratase" evidence="1">
    <location>
        <begin position="40"/>
        <end position="200"/>
    </location>
</feature>
<evidence type="ECO:0000313" key="2">
    <source>
        <dbReference type="EMBL" id="RAK03183.1"/>
    </source>
</evidence>
<dbReference type="InterPro" id="IPR010496">
    <property type="entry name" value="AL/BT2_dom"/>
</dbReference>
<name>A0A327XBD1_LARAB</name>
<dbReference type="OrthoDB" id="906951at2"/>
<reference evidence="2 3" key="1">
    <citation type="submission" date="2018-06" db="EMBL/GenBank/DDBJ databases">
        <title>Genomic Encyclopedia of Archaeal and Bacterial Type Strains, Phase II (KMG-II): from individual species to whole genera.</title>
        <authorList>
            <person name="Goeker M."/>
        </authorList>
    </citation>
    <scope>NUCLEOTIDE SEQUENCE [LARGE SCALE GENOMIC DNA]</scope>
    <source>
        <strain evidence="2 3">DSM 21851</strain>
    </source>
</reference>
<dbReference type="Pfam" id="PF06439">
    <property type="entry name" value="3keto-disac_hyd"/>
    <property type="match status" value="1"/>
</dbReference>
<dbReference type="Gene3D" id="3.40.50.1110">
    <property type="entry name" value="SGNH hydrolase"/>
    <property type="match status" value="1"/>
</dbReference>
<dbReference type="Gene3D" id="2.60.120.560">
    <property type="entry name" value="Exo-inulinase, domain 1"/>
    <property type="match status" value="1"/>
</dbReference>
<keyword evidence="3" id="KW-1185">Reference proteome</keyword>
<keyword evidence="2" id="KW-0378">Hydrolase</keyword>
<accession>A0A327XBD1</accession>
<dbReference type="SUPFAM" id="SSF52266">
    <property type="entry name" value="SGNH hydrolase"/>
    <property type="match status" value="1"/>
</dbReference>
<dbReference type="GO" id="GO:0016788">
    <property type="term" value="F:hydrolase activity, acting on ester bonds"/>
    <property type="evidence" value="ECO:0007669"/>
    <property type="project" value="UniProtKB-ARBA"/>
</dbReference>
<proteinExistence type="predicted"/>
<dbReference type="InterPro" id="IPR036514">
    <property type="entry name" value="SGNH_hydro_sf"/>
</dbReference>
<dbReference type="AlphaFoldDB" id="A0A327XBD1"/>
<organism evidence="2 3">
    <name type="scientific">Larkinella arboricola</name>
    <dbReference type="NCBI Taxonomy" id="643671"/>
    <lineage>
        <taxon>Bacteria</taxon>
        <taxon>Pseudomonadati</taxon>
        <taxon>Bacteroidota</taxon>
        <taxon>Cytophagia</taxon>
        <taxon>Cytophagales</taxon>
        <taxon>Spirosomataceae</taxon>
        <taxon>Larkinella</taxon>
    </lineage>
</organism>
<dbReference type="EMBL" id="QLMC01000001">
    <property type="protein sequence ID" value="RAK03183.1"/>
    <property type="molecule type" value="Genomic_DNA"/>
</dbReference>
<protein>
    <submittedName>
        <fullName evidence="2">GDSL-like lipase/acylhydrolase family protein</fullName>
    </submittedName>
</protein>
<dbReference type="RefSeq" id="WP_111627314.1">
    <property type="nucleotide sequence ID" value="NZ_QLMC01000001.1"/>
</dbReference>
<evidence type="ECO:0000313" key="3">
    <source>
        <dbReference type="Proteomes" id="UP000248790"/>
    </source>
</evidence>
<gene>
    <name evidence="2" type="ORF">LX87_01305</name>
</gene>
<comment type="caution">
    <text evidence="2">The sequence shown here is derived from an EMBL/GenBank/DDBJ whole genome shotgun (WGS) entry which is preliminary data.</text>
</comment>
<sequence>MDFFPTADNGFRCSLLHPLLALFFGLTVFVSHAQPRVDKTFFNGRDLTGWSAADMKYWSVKNGAIVGHATQKVEKNKFLWSSVKVADFYLSIDVKLEPDDCNAGIQFRSRKADASGQALGYQADMGKDVWGRLYHEHGRQKLDWSDRGEKAVKRGQWNHYEILAVGDRIWTAINGKLAVAIKDPGGDASGYIALQIHSGEPQTVMYKINKLVHNPKVELAGLTEAQLNKQLKLPLDKRQGNAIPIFRSGDIIAFAGGANIAAMRKDGILETLLYAAHPTTQLRIWNLGWDGDTVFEQFRDVGFGSWSKNLDSLGANVVFAQFGQMESLGGEKSLPKFIDEYRQLLDSIRKPDRQIILLSPVPFEPRLLYQTRLEQPANPLATAPVEQYANAIKQLAETEGYFYIDLFHPLQALAATVIRTDDGKRLSRSGTLEIDGIKLFMISPLTHDGIHLSFTGQDLVATLIMKALNRPGRLLNPLNPLRQEVLTKNELWFNYWRPSNWAFLNGDRTTQPFSHDWQDKTRRIFPEEMKTFEPLIREAEQRIVDEQKKLAPVR</sequence>
<dbReference type="Proteomes" id="UP000248790">
    <property type="component" value="Unassembled WGS sequence"/>
</dbReference>
<evidence type="ECO:0000259" key="1">
    <source>
        <dbReference type="Pfam" id="PF06439"/>
    </source>
</evidence>